<reference evidence="1 2" key="1">
    <citation type="submission" date="2023-08" db="EMBL/GenBank/DDBJ databases">
        <title>A Necator americanus chromosomal reference genome.</title>
        <authorList>
            <person name="Ilik V."/>
            <person name="Petrzelkova K.J."/>
            <person name="Pardy F."/>
            <person name="Fuh T."/>
            <person name="Niatou-Singa F.S."/>
            <person name="Gouil Q."/>
            <person name="Baker L."/>
            <person name="Ritchie M.E."/>
            <person name="Jex A.R."/>
            <person name="Gazzola D."/>
            <person name="Li H."/>
            <person name="Toshio Fujiwara R."/>
            <person name="Zhan B."/>
            <person name="Aroian R.V."/>
            <person name="Pafco B."/>
            <person name="Schwarz E.M."/>
        </authorList>
    </citation>
    <scope>NUCLEOTIDE SEQUENCE [LARGE SCALE GENOMIC DNA]</scope>
    <source>
        <strain evidence="1 2">Aroian</strain>
        <tissue evidence="1">Whole animal</tissue>
    </source>
</reference>
<comment type="caution">
    <text evidence="1">The sequence shown here is derived from an EMBL/GenBank/DDBJ whole genome shotgun (WGS) entry which is preliminary data.</text>
</comment>
<name>A0ABR1CJU3_NECAM</name>
<dbReference type="EMBL" id="JAVFWL010000002">
    <property type="protein sequence ID" value="KAK6737730.1"/>
    <property type="molecule type" value="Genomic_DNA"/>
</dbReference>
<keyword evidence="2" id="KW-1185">Reference proteome</keyword>
<gene>
    <name evidence="1" type="primary">Necator_chrII.g7856</name>
    <name evidence="1" type="ORF">RB195_020062</name>
</gene>
<organism evidence="1 2">
    <name type="scientific">Necator americanus</name>
    <name type="common">Human hookworm</name>
    <dbReference type="NCBI Taxonomy" id="51031"/>
    <lineage>
        <taxon>Eukaryota</taxon>
        <taxon>Metazoa</taxon>
        <taxon>Ecdysozoa</taxon>
        <taxon>Nematoda</taxon>
        <taxon>Chromadorea</taxon>
        <taxon>Rhabditida</taxon>
        <taxon>Rhabditina</taxon>
        <taxon>Rhabditomorpha</taxon>
        <taxon>Strongyloidea</taxon>
        <taxon>Ancylostomatidae</taxon>
        <taxon>Bunostominae</taxon>
        <taxon>Necator</taxon>
    </lineage>
</organism>
<dbReference type="Proteomes" id="UP001303046">
    <property type="component" value="Unassembled WGS sequence"/>
</dbReference>
<proteinExistence type="predicted"/>
<evidence type="ECO:0000313" key="2">
    <source>
        <dbReference type="Proteomes" id="UP001303046"/>
    </source>
</evidence>
<sequence>MRRLGPVLHRSRENTQPLLDVSLFYAGFAPPPDGDAVEAKCVDSLGESLALQSSHTSQTGSSAPMMIMMMKTYENAFES</sequence>
<protein>
    <submittedName>
        <fullName evidence="1">Uncharacterized protein</fullName>
    </submittedName>
</protein>
<evidence type="ECO:0000313" key="1">
    <source>
        <dbReference type="EMBL" id="KAK6737730.1"/>
    </source>
</evidence>
<accession>A0ABR1CJU3</accession>